<evidence type="ECO:0000256" key="2">
    <source>
        <dbReference type="ARBA" id="ARBA00023125"/>
    </source>
</evidence>
<dbReference type="SMART" id="SM00345">
    <property type="entry name" value="HTH_GNTR"/>
    <property type="match status" value="1"/>
</dbReference>
<dbReference type="InterPro" id="IPR050679">
    <property type="entry name" value="Bact_HTH_transcr_reg"/>
</dbReference>
<evidence type="ECO:0000256" key="1">
    <source>
        <dbReference type="ARBA" id="ARBA00023015"/>
    </source>
</evidence>
<dbReference type="Pfam" id="PF00392">
    <property type="entry name" value="GntR"/>
    <property type="match status" value="1"/>
</dbReference>
<keyword evidence="2" id="KW-0238">DNA-binding</keyword>
<feature type="domain" description="HTH gntR-type" evidence="4">
    <location>
        <begin position="10"/>
        <end position="78"/>
    </location>
</feature>
<evidence type="ECO:0000256" key="3">
    <source>
        <dbReference type="ARBA" id="ARBA00023163"/>
    </source>
</evidence>
<keyword evidence="1" id="KW-0805">Transcription regulation</keyword>
<accession>A0ABW4C6U7</accession>
<dbReference type="Gene3D" id="1.10.10.10">
    <property type="entry name" value="Winged helix-like DNA-binding domain superfamily/Winged helix DNA-binding domain"/>
    <property type="match status" value="1"/>
</dbReference>
<dbReference type="InterPro" id="IPR028978">
    <property type="entry name" value="Chorismate_lyase_/UTRA_dom_sf"/>
</dbReference>
<evidence type="ECO:0000259" key="4">
    <source>
        <dbReference type="PROSITE" id="PS50949"/>
    </source>
</evidence>
<dbReference type="InterPro" id="IPR000524">
    <property type="entry name" value="Tscrpt_reg_HTH_GntR"/>
</dbReference>
<name>A0ABW4C6U7_9BACL</name>
<evidence type="ECO:0000313" key="5">
    <source>
        <dbReference type="EMBL" id="MFD1425871.1"/>
    </source>
</evidence>
<dbReference type="Gene3D" id="3.40.1410.10">
    <property type="entry name" value="Chorismate lyase-like"/>
    <property type="match status" value="1"/>
</dbReference>
<comment type="caution">
    <text evidence="5">The sequence shown here is derived from an EMBL/GenBank/DDBJ whole genome shotgun (WGS) entry which is preliminary data.</text>
</comment>
<dbReference type="PANTHER" id="PTHR44846:SF1">
    <property type="entry name" value="MANNOSYL-D-GLYCERATE TRANSPORT_METABOLISM SYSTEM REPRESSOR MNGR-RELATED"/>
    <property type="match status" value="1"/>
</dbReference>
<dbReference type="PROSITE" id="PS50949">
    <property type="entry name" value="HTH_GNTR"/>
    <property type="match status" value="1"/>
</dbReference>
<dbReference type="PANTHER" id="PTHR44846">
    <property type="entry name" value="MANNOSYL-D-GLYCERATE TRANSPORT/METABOLISM SYSTEM REPRESSOR MNGR-RELATED"/>
    <property type="match status" value="1"/>
</dbReference>
<gene>
    <name evidence="5" type="ORF">ACFQ4Y_02835</name>
</gene>
<dbReference type="SMART" id="SM00866">
    <property type="entry name" value="UTRA"/>
    <property type="match status" value="1"/>
</dbReference>
<dbReference type="Proteomes" id="UP001597282">
    <property type="component" value="Unassembled WGS sequence"/>
</dbReference>
<sequence>MDTFERTGELPLYQQIYEWIKLKIDSEIWKPGTQLPPEPILSKDLGVSRQTLRQALQLLINEGLLYRQQGKGTFVQNTRSQYELTILTSFSEQMKAKGKHPSSQLIDIQSNIQPDHKLQVQLGLSPHNRVLKMVRLRLADEMPMSLETVYMDENLCPKLAQQDLARESLYHLVENVYQHPISYGNISLEVTQVNPEEADWLQIDSTSSVLHMECINYSYNSRPLFITYAKYPQERYIFTVSMPRRQ</sequence>
<organism evidence="5 6">
    <name type="scientific">Kroppenstedtia sanguinis</name>
    <dbReference type="NCBI Taxonomy" id="1380684"/>
    <lineage>
        <taxon>Bacteria</taxon>
        <taxon>Bacillati</taxon>
        <taxon>Bacillota</taxon>
        <taxon>Bacilli</taxon>
        <taxon>Bacillales</taxon>
        <taxon>Thermoactinomycetaceae</taxon>
        <taxon>Kroppenstedtia</taxon>
    </lineage>
</organism>
<dbReference type="CDD" id="cd07377">
    <property type="entry name" value="WHTH_GntR"/>
    <property type="match status" value="1"/>
</dbReference>
<dbReference type="InterPro" id="IPR036390">
    <property type="entry name" value="WH_DNA-bd_sf"/>
</dbReference>
<dbReference type="PRINTS" id="PR00035">
    <property type="entry name" value="HTHGNTR"/>
</dbReference>
<proteinExistence type="predicted"/>
<keyword evidence="6" id="KW-1185">Reference proteome</keyword>
<dbReference type="SUPFAM" id="SSF46785">
    <property type="entry name" value="Winged helix' DNA-binding domain"/>
    <property type="match status" value="1"/>
</dbReference>
<dbReference type="SUPFAM" id="SSF64288">
    <property type="entry name" value="Chorismate lyase-like"/>
    <property type="match status" value="1"/>
</dbReference>
<protein>
    <submittedName>
        <fullName evidence="5">GntR family transcriptional regulator</fullName>
    </submittedName>
</protein>
<dbReference type="InterPro" id="IPR011663">
    <property type="entry name" value="UTRA"/>
</dbReference>
<keyword evidence="3" id="KW-0804">Transcription</keyword>
<dbReference type="EMBL" id="JBHTNU010000002">
    <property type="protein sequence ID" value="MFD1425871.1"/>
    <property type="molecule type" value="Genomic_DNA"/>
</dbReference>
<dbReference type="RefSeq" id="WP_380162883.1">
    <property type="nucleotide sequence ID" value="NZ_JBHTNU010000002.1"/>
</dbReference>
<reference evidence="6" key="1">
    <citation type="journal article" date="2019" name="Int. J. Syst. Evol. Microbiol.">
        <title>The Global Catalogue of Microorganisms (GCM) 10K type strain sequencing project: providing services to taxonomists for standard genome sequencing and annotation.</title>
        <authorList>
            <consortium name="The Broad Institute Genomics Platform"/>
            <consortium name="The Broad Institute Genome Sequencing Center for Infectious Disease"/>
            <person name="Wu L."/>
            <person name="Ma J."/>
        </authorList>
    </citation>
    <scope>NUCLEOTIDE SEQUENCE [LARGE SCALE GENOMIC DNA]</scope>
    <source>
        <strain evidence="6">S1</strain>
    </source>
</reference>
<evidence type="ECO:0000313" key="6">
    <source>
        <dbReference type="Proteomes" id="UP001597282"/>
    </source>
</evidence>
<dbReference type="InterPro" id="IPR036388">
    <property type="entry name" value="WH-like_DNA-bd_sf"/>
</dbReference>
<dbReference type="Pfam" id="PF07702">
    <property type="entry name" value="UTRA"/>
    <property type="match status" value="1"/>
</dbReference>